<keyword evidence="3" id="KW-1185">Reference proteome</keyword>
<feature type="compositionally biased region" description="Basic and acidic residues" evidence="1">
    <location>
        <begin position="53"/>
        <end position="66"/>
    </location>
</feature>
<proteinExistence type="predicted"/>
<reference evidence="2 3" key="1">
    <citation type="submission" date="2017-03" db="EMBL/GenBank/DDBJ databases">
        <title>Genome Survey of Euroglyphus maynei.</title>
        <authorList>
            <person name="Arlian L.G."/>
            <person name="Morgan M.S."/>
            <person name="Rider S.D."/>
        </authorList>
    </citation>
    <scope>NUCLEOTIDE SEQUENCE [LARGE SCALE GENOMIC DNA]</scope>
    <source>
        <strain evidence="2">Arlian Lab</strain>
        <tissue evidence="2">Whole body</tissue>
    </source>
</reference>
<organism evidence="2 3">
    <name type="scientific">Euroglyphus maynei</name>
    <name type="common">Mayne's house dust mite</name>
    <dbReference type="NCBI Taxonomy" id="6958"/>
    <lineage>
        <taxon>Eukaryota</taxon>
        <taxon>Metazoa</taxon>
        <taxon>Ecdysozoa</taxon>
        <taxon>Arthropoda</taxon>
        <taxon>Chelicerata</taxon>
        <taxon>Arachnida</taxon>
        <taxon>Acari</taxon>
        <taxon>Acariformes</taxon>
        <taxon>Sarcoptiformes</taxon>
        <taxon>Astigmata</taxon>
        <taxon>Psoroptidia</taxon>
        <taxon>Analgoidea</taxon>
        <taxon>Pyroglyphidae</taxon>
        <taxon>Pyroglyphinae</taxon>
        <taxon>Euroglyphus</taxon>
    </lineage>
</organism>
<dbReference type="Proteomes" id="UP000194236">
    <property type="component" value="Unassembled WGS sequence"/>
</dbReference>
<dbReference type="AlphaFoldDB" id="A0A1Y3AVI1"/>
<feature type="region of interest" description="Disordered" evidence="1">
    <location>
        <begin position="1"/>
        <end position="134"/>
    </location>
</feature>
<name>A0A1Y3AVI1_EURMA</name>
<dbReference type="EMBL" id="MUJZ01055907">
    <property type="protein sequence ID" value="OTF72492.1"/>
    <property type="molecule type" value="Genomic_DNA"/>
</dbReference>
<accession>A0A1Y3AVI1</accession>
<sequence length="134" mass="14024">MSPRPVRSAAVPALPCRRPAVGRQAAKTDAPRASGRQSRHRAAAGHSIRAGAVRREYKASDRDSGRRVTPWTSFQSGLPVSGSPPSPHSPACCEYRLSTPGLTDYRHPPAGSAAPPPTAGGNNRQPPASASCPR</sequence>
<protein>
    <submittedName>
        <fullName evidence="2">Uncharacterized protein</fullName>
    </submittedName>
</protein>
<evidence type="ECO:0000256" key="1">
    <source>
        <dbReference type="SAM" id="MobiDB-lite"/>
    </source>
</evidence>
<comment type="caution">
    <text evidence="2">The sequence shown here is derived from an EMBL/GenBank/DDBJ whole genome shotgun (WGS) entry which is preliminary data.</text>
</comment>
<evidence type="ECO:0000313" key="2">
    <source>
        <dbReference type="EMBL" id="OTF72492.1"/>
    </source>
</evidence>
<evidence type="ECO:0000313" key="3">
    <source>
        <dbReference type="Proteomes" id="UP000194236"/>
    </source>
</evidence>
<gene>
    <name evidence="2" type="ORF">BLA29_000013</name>
</gene>